<sequence length="504" mass="53891">MEARTLLKAKTLPPPPNDWLEWGVILHRRLQCADEAADACELLAHVLWYHPPNHDDSERLGALRVAEAVLALGNAFATDAADAALVGELRYGFVRPESDLVIVWAAKSDVITIRSRALQAYDRFVLFRGSINDLIDFEGAAELARKRRARRKQGEAFEEAGDDPVETVRASLQEDFEPPQTEGFAPFADAPRPGDASLKTEARKEIERLAAVVKSVDGVAACLVLVNGFAAARTLPSNESTILEAALRDVGDAIVEKSRAPDGSWAGAGAGFVAPSFELSACGTNARFRCVGDDENDVDDLGPGDAVADVWCPSVTLPPPSSRVRCAYDNATGAPSSHEKRRLVVFYAARHRVLVGVVIDDSCVRASDGGLSRRWATALVQRVGDAVQAELCDPDREWDLAPAPPSLPPAGVRVCSFEDAAPRTAPVFRCPAAARSVIADGHAALVASADAREEVLVFPSDHSGVVAAADGGARRAYAWLSPCGSVRECAQRVDELRSGSEAFL</sequence>
<dbReference type="EMBL" id="CAKKNE010000001">
    <property type="protein sequence ID" value="CAH0366208.1"/>
    <property type="molecule type" value="Genomic_DNA"/>
</dbReference>
<keyword evidence="2" id="KW-1185">Reference proteome</keyword>
<accession>A0A8J2S7H5</accession>
<dbReference type="AlphaFoldDB" id="A0A8J2S7H5"/>
<evidence type="ECO:0000313" key="1">
    <source>
        <dbReference type="EMBL" id="CAH0366208.1"/>
    </source>
</evidence>
<proteinExistence type="predicted"/>
<gene>
    <name evidence="1" type="ORF">PECAL_1P26850</name>
</gene>
<name>A0A8J2S7H5_9STRA</name>
<reference evidence="1" key="1">
    <citation type="submission" date="2021-11" db="EMBL/GenBank/DDBJ databases">
        <authorList>
            <consortium name="Genoscope - CEA"/>
            <person name="William W."/>
        </authorList>
    </citation>
    <scope>NUCLEOTIDE SEQUENCE</scope>
</reference>
<comment type="caution">
    <text evidence="1">The sequence shown here is derived from an EMBL/GenBank/DDBJ whole genome shotgun (WGS) entry which is preliminary data.</text>
</comment>
<evidence type="ECO:0000313" key="2">
    <source>
        <dbReference type="Proteomes" id="UP000789595"/>
    </source>
</evidence>
<protein>
    <submittedName>
        <fullName evidence="1">Uncharacterized protein</fullName>
    </submittedName>
</protein>
<organism evidence="1 2">
    <name type="scientific">Pelagomonas calceolata</name>
    <dbReference type="NCBI Taxonomy" id="35677"/>
    <lineage>
        <taxon>Eukaryota</taxon>
        <taxon>Sar</taxon>
        <taxon>Stramenopiles</taxon>
        <taxon>Ochrophyta</taxon>
        <taxon>Pelagophyceae</taxon>
        <taxon>Pelagomonadales</taxon>
        <taxon>Pelagomonadaceae</taxon>
        <taxon>Pelagomonas</taxon>
    </lineage>
</organism>
<dbReference type="Proteomes" id="UP000789595">
    <property type="component" value="Unassembled WGS sequence"/>
</dbReference>